<keyword evidence="1" id="KW-0378">Hydrolase</keyword>
<dbReference type="SUPFAM" id="SSF51556">
    <property type="entry name" value="Metallo-dependent hydrolases"/>
    <property type="match status" value="1"/>
</dbReference>
<protein>
    <submittedName>
        <fullName evidence="2">Uncharacterized protein</fullName>
    </submittedName>
</protein>
<dbReference type="InterPro" id="IPR032466">
    <property type="entry name" value="Metal_Hydrolase"/>
</dbReference>
<name>A0ABR0M2I5_9PEZI</name>
<comment type="caution">
    <text evidence="2">The sequence shown here is derived from an EMBL/GenBank/DDBJ whole genome shotgun (WGS) entry which is preliminary data.</text>
</comment>
<proteinExistence type="predicted"/>
<evidence type="ECO:0000256" key="1">
    <source>
        <dbReference type="ARBA" id="ARBA00022997"/>
    </source>
</evidence>
<reference evidence="2 3" key="1">
    <citation type="submission" date="2023-08" db="EMBL/GenBank/DDBJ databases">
        <title>Black Yeasts Isolated from many extreme environments.</title>
        <authorList>
            <person name="Coleine C."/>
            <person name="Stajich J.E."/>
            <person name="Selbmann L."/>
        </authorList>
    </citation>
    <scope>NUCLEOTIDE SEQUENCE [LARGE SCALE GENOMIC DNA]</scope>
    <source>
        <strain evidence="2 3">CCFEE 536</strain>
    </source>
</reference>
<dbReference type="PROSITE" id="PS51365">
    <property type="entry name" value="RENAL_DIPEPTIDASE_2"/>
    <property type="match status" value="1"/>
</dbReference>
<dbReference type="Gene3D" id="3.20.20.140">
    <property type="entry name" value="Metal-dependent hydrolases"/>
    <property type="match status" value="1"/>
</dbReference>
<dbReference type="EMBL" id="JAVRRA010003925">
    <property type="protein sequence ID" value="KAK5275929.1"/>
    <property type="molecule type" value="Genomic_DNA"/>
</dbReference>
<keyword evidence="3" id="KW-1185">Reference proteome</keyword>
<accession>A0ABR0M2I5</accession>
<evidence type="ECO:0000313" key="2">
    <source>
        <dbReference type="EMBL" id="KAK5275929.1"/>
    </source>
</evidence>
<keyword evidence="1" id="KW-0224">Dipeptidase</keyword>
<dbReference type="InterPro" id="IPR008257">
    <property type="entry name" value="Pept_M19"/>
</dbReference>
<dbReference type="Proteomes" id="UP001357485">
    <property type="component" value="Unassembled WGS sequence"/>
</dbReference>
<organism evidence="2 3">
    <name type="scientific">Cryomyces antarcticus</name>
    <dbReference type="NCBI Taxonomy" id="329879"/>
    <lineage>
        <taxon>Eukaryota</taxon>
        <taxon>Fungi</taxon>
        <taxon>Dikarya</taxon>
        <taxon>Ascomycota</taxon>
        <taxon>Pezizomycotina</taxon>
        <taxon>Dothideomycetes</taxon>
        <taxon>Dothideomycetes incertae sedis</taxon>
        <taxon>Cryomyces</taxon>
    </lineage>
</organism>
<feature type="non-terminal residue" evidence="2">
    <location>
        <position position="65"/>
    </location>
</feature>
<evidence type="ECO:0000313" key="3">
    <source>
        <dbReference type="Proteomes" id="UP001357485"/>
    </source>
</evidence>
<keyword evidence="1" id="KW-0645">Protease</keyword>
<sequence>MILLRYLYKNRIYGSDFKDKFENGGMPYHVDLPRLDRGKVGGAFWSAFVPCPRNGSDFSDGNYAP</sequence>
<gene>
    <name evidence="2" type="ORF">LTR16_011973</name>
</gene>